<reference evidence="2" key="1">
    <citation type="journal article" date="2014" name="Int. J. Syst. Evol. Microbiol.">
        <title>Complete genome sequence of Corynebacterium casei LMG S-19264T (=DSM 44701T), isolated from a smear-ripened cheese.</title>
        <authorList>
            <consortium name="US DOE Joint Genome Institute (JGI-PGF)"/>
            <person name="Walter F."/>
            <person name="Albersmeier A."/>
            <person name="Kalinowski J."/>
            <person name="Ruckert C."/>
        </authorList>
    </citation>
    <scope>NUCLEOTIDE SEQUENCE</scope>
    <source>
        <strain evidence="2">CGMCC 1.6293</strain>
    </source>
</reference>
<sequence length="68" mass="7592">MQKGTQVKWKWGQGTAEGKVSETFDRKVTRTLDGSEITRNGTRDNPALLIRQDDGSEVLKLSSEVDRA</sequence>
<name>A0A917SRK9_9RHOB</name>
<dbReference type="RefSeq" id="WP_028286335.1">
    <property type="nucleotide sequence ID" value="NZ_BMLF01000001.1"/>
</dbReference>
<dbReference type="EMBL" id="BMLF01000001">
    <property type="protein sequence ID" value="GGL94008.1"/>
    <property type="molecule type" value="Genomic_DNA"/>
</dbReference>
<protein>
    <recommendedName>
        <fullName evidence="1">Hypervirulence associated protein TUDOR domain-containing protein</fullName>
    </recommendedName>
</protein>
<proteinExistence type="predicted"/>
<accession>A0A917SRK9</accession>
<evidence type="ECO:0000313" key="3">
    <source>
        <dbReference type="Proteomes" id="UP000649829"/>
    </source>
</evidence>
<dbReference type="AlphaFoldDB" id="A0A917SRK9"/>
<evidence type="ECO:0000313" key="2">
    <source>
        <dbReference type="EMBL" id="GGL94008.1"/>
    </source>
</evidence>
<comment type="caution">
    <text evidence="2">The sequence shown here is derived from an EMBL/GenBank/DDBJ whole genome shotgun (WGS) entry which is preliminary data.</text>
</comment>
<organism evidence="2 3">
    <name type="scientific">Pseudooceanicola nanhaiensis</name>
    <dbReference type="NCBI Taxonomy" id="375761"/>
    <lineage>
        <taxon>Bacteria</taxon>
        <taxon>Pseudomonadati</taxon>
        <taxon>Pseudomonadota</taxon>
        <taxon>Alphaproteobacteria</taxon>
        <taxon>Rhodobacterales</taxon>
        <taxon>Paracoccaceae</taxon>
        <taxon>Pseudooceanicola</taxon>
    </lineage>
</organism>
<gene>
    <name evidence="2" type="ORF">GCM10011534_15200</name>
</gene>
<dbReference type="Proteomes" id="UP000649829">
    <property type="component" value="Unassembled WGS sequence"/>
</dbReference>
<keyword evidence="3" id="KW-1185">Reference proteome</keyword>
<feature type="domain" description="Hypervirulence associated protein TUDOR" evidence="1">
    <location>
        <begin position="4"/>
        <end position="65"/>
    </location>
</feature>
<evidence type="ECO:0000259" key="1">
    <source>
        <dbReference type="Pfam" id="PF11160"/>
    </source>
</evidence>
<dbReference type="Pfam" id="PF11160">
    <property type="entry name" value="Hva1_TUDOR"/>
    <property type="match status" value="1"/>
</dbReference>
<dbReference type="InterPro" id="IPR021331">
    <property type="entry name" value="Hva1_TUDOR"/>
</dbReference>
<reference evidence="2" key="2">
    <citation type="submission" date="2020-09" db="EMBL/GenBank/DDBJ databases">
        <authorList>
            <person name="Sun Q."/>
            <person name="Zhou Y."/>
        </authorList>
    </citation>
    <scope>NUCLEOTIDE SEQUENCE</scope>
    <source>
        <strain evidence="2">CGMCC 1.6293</strain>
    </source>
</reference>